<name>A0A1N6U9F0_9GAMM</name>
<dbReference type="EMBL" id="FTLW01000003">
    <property type="protein sequence ID" value="SIQ61936.1"/>
    <property type="molecule type" value="Genomic_DNA"/>
</dbReference>
<evidence type="ECO:0000313" key="2">
    <source>
        <dbReference type="EMBL" id="SIQ61936.1"/>
    </source>
</evidence>
<dbReference type="STRING" id="1604334.SAMN05421546_1585"/>
<evidence type="ECO:0008006" key="4">
    <source>
        <dbReference type="Google" id="ProtNLM"/>
    </source>
</evidence>
<proteinExistence type="predicted"/>
<organism evidence="2 3">
    <name type="scientific">Solilutibacter tolerans</name>
    <dbReference type="NCBI Taxonomy" id="1604334"/>
    <lineage>
        <taxon>Bacteria</taxon>
        <taxon>Pseudomonadati</taxon>
        <taxon>Pseudomonadota</taxon>
        <taxon>Gammaproteobacteria</taxon>
        <taxon>Lysobacterales</taxon>
        <taxon>Lysobacteraceae</taxon>
        <taxon>Solilutibacter</taxon>
    </lineage>
</organism>
<evidence type="ECO:0000256" key="1">
    <source>
        <dbReference type="SAM" id="SignalP"/>
    </source>
</evidence>
<reference evidence="3" key="1">
    <citation type="submission" date="2017-01" db="EMBL/GenBank/DDBJ databases">
        <authorList>
            <person name="Varghese N."/>
            <person name="Submissions S."/>
        </authorList>
    </citation>
    <scope>NUCLEOTIDE SEQUENCE [LARGE SCALE GENOMIC DNA]</scope>
    <source>
        <strain evidence="3">UM1</strain>
    </source>
</reference>
<sequence length="190" mass="21188">MKSPVALFVLLMPVCLWAHDAHAQQIRRCTTQDGGTVVTDKPCAAIDAVDRMPRLPSGNGYLRRPSRNICARNLDDLSYEVAYAIDLKDANRLAGVYHWAGMDADQAYKVLSRLENLVRRPLADIGPYGGGIQGEPTWREDAEGNLIPVYPKPRAPTGLKIEQSMGQDNIRTARTVFGLRRYMGCLWISF</sequence>
<protein>
    <recommendedName>
        <fullName evidence="4">DUF4124 domain-containing protein</fullName>
    </recommendedName>
</protein>
<dbReference type="AlphaFoldDB" id="A0A1N6U9F0"/>
<dbReference type="OrthoDB" id="5956287at2"/>
<evidence type="ECO:0000313" key="3">
    <source>
        <dbReference type="Proteomes" id="UP000241788"/>
    </source>
</evidence>
<accession>A0A1N6U9F0</accession>
<keyword evidence="1" id="KW-0732">Signal</keyword>
<dbReference type="Proteomes" id="UP000241788">
    <property type="component" value="Unassembled WGS sequence"/>
</dbReference>
<gene>
    <name evidence="2" type="ORF">SAMN05421546_1585</name>
</gene>
<feature type="signal peptide" evidence="1">
    <location>
        <begin position="1"/>
        <end position="23"/>
    </location>
</feature>
<feature type="chain" id="PRO_5012433026" description="DUF4124 domain-containing protein" evidence="1">
    <location>
        <begin position="24"/>
        <end position="190"/>
    </location>
</feature>
<dbReference type="RefSeq" id="WP_076586986.1">
    <property type="nucleotide sequence ID" value="NZ_FTLW01000003.1"/>
</dbReference>
<keyword evidence="3" id="KW-1185">Reference proteome</keyword>